<dbReference type="InterPro" id="IPR051267">
    <property type="entry name" value="STEAP_metalloreductase"/>
</dbReference>
<keyword evidence="1" id="KW-0560">Oxidoreductase</keyword>
<dbReference type="InterPro" id="IPR036291">
    <property type="entry name" value="NAD(P)-bd_dom_sf"/>
</dbReference>
<evidence type="ECO:0000256" key="1">
    <source>
        <dbReference type="ARBA" id="ARBA00023002"/>
    </source>
</evidence>
<dbReference type="EMBL" id="CAJZAH010000002">
    <property type="protein sequence ID" value="CAG9173796.1"/>
    <property type="molecule type" value="Genomic_DNA"/>
</dbReference>
<dbReference type="SUPFAM" id="SSF51735">
    <property type="entry name" value="NAD(P)-binding Rossmann-fold domains"/>
    <property type="match status" value="1"/>
</dbReference>
<organism evidence="3 4">
    <name type="scientific">Cupriavidus respiraculi</name>
    <dbReference type="NCBI Taxonomy" id="195930"/>
    <lineage>
        <taxon>Bacteria</taxon>
        <taxon>Pseudomonadati</taxon>
        <taxon>Pseudomonadota</taxon>
        <taxon>Betaproteobacteria</taxon>
        <taxon>Burkholderiales</taxon>
        <taxon>Burkholderiaceae</taxon>
        <taxon>Cupriavidus</taxon>
    </lineage>
</organism>
<evidence type="ECO:0000313" key="4">
    <source>
        <dbReference type="Proteomes" id="UP000721236"/>
    </source>
</evidence>
<gene>
    <name evidence="3" type="ORF">LMG21510_02359</name>
</gene>
<proteinExistence type="predicted"/>
<dbReference type="RefSeq" id="WP_224041928.1">
    <property type="nucleotide sequence ID" value="NZ_CAJZAH010000002.1"/>
</dbReference>
<keyword evidence="4" id="KW-1185">Reference proteome</keyword>
<evidence type="ECO:0000259" key="2">
    <source>
        <dbReference type="Pfam" id="PF03807"/>
    </source>
</evidence>
<reference evidence="3 4" key="1">
    <citation type="submission" date="2021-08" db="EMBL/GenBank/DDBJ databases">
        <authorList>
            <person name="Peeters C."/>
        </authorList>
    </citation>
    <scope>NUCLEOTIDE SEQUENCE [LARGE SCALE GENOMIC DNA]</scope>
    <source>
        <strain evidence="3 4">LMG 21510</strain>
    </source>
</reference>
<dbReference type="PANTHER" id="PTHR14239">
    <property type="entry name" value="DUDULIN-RELATED"/>
    <property type="match status" value="1"/>
</dbReference>
<feature type="domain" description="Pyrroline-5-carboxylate reductase catalytic N-terminal" evidence="2">
    <location>
        <begin position="3"/>
        <end position="91"/>
    </location>
</feature>
<comment type="caution">
    <text evidence="3">The sequence shown here is derived from an EMBL/GenBank/DDBJ whole genome shotgun (WGS) entry which is preliminary data.</text>
</comment>
<dbReference type="Pfam" id="PF03807">
    <property type="entry name" value="F420_oxidored"/>
    <property type="match status" value="1"/>
</dbReference>
<accession>A0ABM8X1P0</accession>
<sequence length="198" mass="20079">MTYAIIGSGAIGEALAKQFARKGIDVLVSNSRGPASLADLARTLGPSIKPVPVAEALGADVVILAVPYRAIADAVGPAAGWDGRIVVDATNAIDFPAFTPSDLGGRLSSELVEDLLPGARVVKAFNTLPAAVLAADPEQGGGARVVFLSGNHAQANREVAALIGRLGFAAIDLGKLAEGGRLQQFGGALVVHNLVKQA</sequence>
<evidence type="ECO:0000313" key="3">
    <source>
        <dbReference type="EMBL" id="CAG9173796.1"/>
    </source>
</evidence>
<name>A0ABM8X1P0_9BURK</name>
<dbReference type="Proteomes" id="UP000721236">
    <property type="component" value="Unassembled WGS sequence"/>
</dbReference>
<protein>
    <recommendedName>
        <fullName evidence="2">Pyrroline-5-carboxylate reductase catalytic N-terminal domain-containing protein</fullName>
    </recommendedName>
</protein>
<dbReference type="InterPro" id="IPR028939">
    <property type="entry name" value="P5C_Rdtase_cat_N"/>
</dbReference>
<dbReference type="Gene3D" id="3.40.50.720">
    <property type="entry name" value="NAD(P)-binding Rossmann-like Domain"/>
    <property type="match status" value="1"/>
</dbReference>